<feature type="chain" id="PRO_5037564888" evidence="1">
    <location>
        <begin position="21"/>
        <end position="327"/>
    </location>
</feature>
<accession>A0A918F8N6</accession>
<gene>
    <name evidence="2" type="ORF">GCM10008957_35070</name>
</gene>
<organism evidence="2 3">
    <name type="scientific">Deinococcus ruber</name>
    <dbReference type="NCBI Taxonomy" id="1848197"/>
    <lineage>
        <taxon>Bacteria</taxon>
        <taxon>Thermotogati</taxon>
        <taxon>Deinococcota</taxon>
        <taxon>Deinococci</taxon>
        <taxon>Deinococcales</taxon>
        <taxon>Deinococcaceae</taxon>
        <taxon>Deinococcus</taxon>
    </lineage>
</organism>
<keyword evidence="3" id="KW-1185">Reference proteome</keyword>
<reference evidence="2" key="1">
    <citation type="journal article" date="2014" name="Int. J. Syst. Evol. Microbiol.">
        <title>Complete genome sequence of Corynebacterium casei LMG S-19264T (=DSM 44701T), isolated from a smear-ripened cheese.</title>
        <authorList>
            <consortium name="US DOE Joint Genome Institute (JGI-PGF)"/>
            <person name="Walter F."/>
            <person name="Albersmeier A."/>
            <person name="Kalinowski J."/>
            <person name="Ruckert C."/>
        </authorList>
    </citation>
    <scope>NUCLEOTIDE SEQUENCE</scope>
    <source>
        <strain evidence="2">JCM 31311</strain>
    </source>
</reference>
<dbReference type="Gene3D" id="2.120.10.30">
    <property type="entry name" value="TolB, C-terminal domain"/>
    <property type="match status" value="1"/>
</dbReference>
<dbReference type="SUPFAM" id="SSF69304">
    <property type="entry name" value="Tricorn protease N-terminal domain"/>
    <property type="match status" value="1"/>
</dbReference>
<sequence length="327" mass="35121">MKRLVWLCVGLLGLTGAATPSTPSVPKASLTRLTSGGCCSGTTWSPDSRALLYIDRPPGAAKAAIYSVPAAGSAAPSVRLSRIAFYAPDLTYAGIPKGNTMLVERLSDRKQWTLPTQGGQLLWGPGGQVAYTVSAQSGNYDRRIGRVYTTALGNTPRAVSTVYGGGAVAWLDANALLVSGKASALVRNRQLFTLDTRTGVRHVLVTALNLRGVQPSPDGRWVAYAITFDRVDRNGMFVQPTGGGAARKLAWFGSYQWRDAGHLLYIPLTMNAATHIVWQYDLNSNRSRPLLDLGTKVQSDQWQVSPDGAKVAFRRAGDSNLYVAKLP</sequence>
<dbReference type="InterPro" id="IPR011042">
    <property type="entry name" value="6-blade_b-propeller_TolB-like"/>
</dbReference>
<dbReference type="EMBL" id="BMQL01000023">
    <property type="protein sequence ID" value="GGR19552.1"/>
    <property type="molecule type" value="Genomic_DNA"/>
</dbReference>
<evidence type="ECO:0000256" key="1">
    <source>
        <dbReference type="SAM" id="SignalP"/>
    </source>
</evidence>
<protein>
    <submittedName>
        <fullName evidence="2">Uncharacterized protein</fullName>
    </submittedName>
</protein>
<proteinExistence type="predicted"/>
<comment type="caution">
    <text evidence="2">The sequence shown here is derived from an EMBL/GenBank/DDBJ whole genome shotgun (WGS) entry which is preliminary data.</text>
</comment>
<dbReference type="Proteomes" id="UP000603865">
    <property type="component" value="Unassembled WGS sequence"/>
</dbReference>
<dbReference type="RefSeq" id="WP_229776146.1">
    <property type="nucleotide sequence ID" value="NZ_BMQL01000023.1"/>
</dbReference>
<dbReference type="AlphaFoldDB" id="A0A918F8N6"/>
<evidence type="ECO:0000313" key="3">
    <source>
        <dbReference type="Proteomes" id="UP000603865"/>
    </source>
</evidence>
<reference evidence="2" key="2">
    <citation type="submission" date="2020-09" db="EMBL/GenBank/DDBJ databases">
        <authorList>
            <person name="Sun Q."/>
            <person name="Ohkuma M."/>
        </authorList>
    </citation>
    <scope>NUCLEOTIDE SEQUENCE</scope>
    <source>
        <strain evidence="2">JCM 31311</strain>
    </source>
</reference>
<name>A0A918F8N6_9DEIO</name>
<keyword evidence="1" id="KW-0732">Signal</keyword>
<evidence type="ECO:0000313" key="2">
    <source>
        <dbReference type="EMBL" id="GGR19552.1"/>
    </source>
</evidence>
<feature type="signal peptide" evidence="1">
    <location>
        <begin position="1"/>
        <end position="20"/>
    </location>
</feature>